<dbReference type="InterPro" id="IPR009057">
    <property type="entry name" value="Homeodomain-like_sf"/>
</dbReference>
<dbReference type="InterPro" id="IPR018060">
    <property type="entry name" value="HTH_AraC"/>
</dbReference>
<dbReference type="EMBL" id="JAOSHN010000008">
    <property type="protein sequence ID" value="MCU7380169.1"/>
    <property type="molecule type" value="Genomic_DNA"/>
</dbReference>
<comment type="caution">
    <text evidence="5">The sequence shown here is derived from an EMBL/GenBank/DDBJ whole genome shotgun (WGS) entry which is preliminary data.</text>
</comment>
<dbReference type="InterPro" id="IPR014710">
    <property type="entry name" value="RmlC-like_jellyroll"/>
</dbReference>
<dbReference type="PANTHER" id="PTHR43280">
    <property type="entry name" value="ARAC-FAMILY TRANSCRIPTIONAL REGULATOR"/>
    <property type="match status" value="1"/>
</dbReference>
<evidence type="ECO:0000256" key="1">
    <source>
        <dbReference type="ARBA" id="ARBA00023015"/>
    </source>
</evidence>
<dbReference type="SUPFAM" id="SSF46689">
    <property type="entry name" value="Homeodomain-like"/>
    <property type="match status" value="1"/>
</dbReference>
<reference evidence="5" key="1">
    <citation type="submission" date="2022-09" db="EMBL/GenBank/DDBJ databases">
        <title>Culturomic study of gut microbiota in children with autism spectrum disorder.</title>
        <authorList>
            <person name="Efimov B.A."/>
            <person name="Chaplin A.V."/>
            <person name="Sokolova S.R."/>
            <person name="Pikina A.P."/>
            <person name="Korzhanova M."/>
            <person name="Belova V."/>
            <person name="Korostin D."/>
        </authorList>
    </citation>
    <scope>NUCLEOTIDE SEQUENCE</scope>
    <source>
        <strain evidence="5">ASD5510</strain>
    </source>
</reference>
<protein>
    <submittedName>
        <fullName evidence="5">AraC family transcriptional regulator</fullName>
    </submittedName>
</protein>
<sequence length="582" mass="67318">MLLESVSYMGELPFELSFLNVAEESKHCHKEIEILLVLRGMTHYQIYHTDYELSPGDLIIADVEDLHQIHGSTDDILMLSIHVDTGRFEHLYPNIRYMFFVCEECMEGPAGNRQLLESKLTRLKGHIAKLAMDYTKKDKDMPLLMDEISELVSILVNHFQGFFMEDYQYKTSQEDMSPDDLQRLSRITRYIMLNYKEKITLDDVSNMEHLSSYYVSHLIKKTLGFNFQNFVNAIRLEYAEKLLVFTNMTLMQISEECGFSSPNYFNKCFSAWHGKTPAQYRKAYHPCERSFKAPFTQEEALSLVAPFLNVIKRNYEPPARITVEPDFEKGKFVDFWEICAPRIVVDSLESALNLGYYWETLQRLRPAAFILDENLTRRNKDLEKSLRELLAPLNIPLFADQIIREEDLIAASNTASAFEQILCAGHSRVRLMGDQDALFTAGGLKTPAFQVYDYFSQLAGPQFFNADTHILIKCRDARAILLFNTDSTTVLDINFVLTRIPDPDYLVRREFSQRENCYSVLGDLEAQEQALPPLLIDRINQSFDGKVHFFRLDKDLQEDDFLIDHNTAVVLEIMEPPKGHDG</sequence>
<dbReference type="RefSeq" id="WP_253020289.1">
    <property type="nucleotide sequence ID" value="NZ_JAOSHN010000008.1"/>
</dbReference>
<keyword evidence="1" id="KW-0805">Transcription regulation</keyword>
<organism evidence="5 6">
    <name type="scientific">Hominibacterium faecale</name>
    <dbReference type="NCBI Taxonomy" id="2839743"/>
    <lineage>
        <taxon>Bacteria</taxon>
        <taxon>Bacillati</taxon>
        <taxon>Bacillota</taxon>
        <taxon>Clostridia</taxon>
        <taxon>Peptostreptococcales</taxon>
        <taxon>Anaerovoracaceae</taxon>
        <taxon>Hominibacterium</taxon>
    </lineage>
</organism>
<dbReference type="PANTHER" id="PTHR43280:SF34">
    <property type="entry name" value="ARAC-FAMILY TRANSCRIPTIONAL REGULATOR"/>
    <property type="match status" value="1"/>
</dbReference>
<evidence type="ECO:0000259" key="4">
    <source>
        <dbReference type="PROSITE" id="PS01124"/>
    </source>
</evidence>
<evidence type="ECO:0000256" key="3">
    <source>
        <dbReference type="ARBA" id="ARBA00023163"/>
    </source>
</evidence>
<keyword evidence="2" id="KW-0238">DNA-binding</keyword>
<feature type="domain" description="HTH araC/xylS-type" evidence="4">
    <location>
        <begin position="185"/>
        <end position="283"/>
    </location>
</feature>
<evidence type="ECO:0000313" key="6">
    <source>
        <dbReference type="Proteomes" id="UP001065549"/>
    </source>
</evidence>
<dbReference type="Pfam" id="PF12833">
    <property type="entry name" value="HTH_18"/>
    <property type="match status" value="1"/>
</dbReference>
<name>A0A9J6QXG2_9FIRM</name>
<dbReference type="Pfam" id="PF02311">
    <property type="entry name" value="AraC_binding"/>
    <property type="match status" value="1"/>
</dbReference>
<keyword evidence="3" id="KW-0804">Transcription</keyword>
<dbReference type="InterPro" id="IPR037923">
    <property type="entry name" value="HTH-like"/>
</dbReference>
<dbReference type="AlphaFoldDB" id="A0A9J6QXG2"/>
<dbReference type="GO" id="GO:0003700">
    <property type="term" value="F:DNA-binding transcription factor activity"/>
    <property type="evidence" value="ECO:0007669"/>
    <property type="project" value="InterPro"/>
</dbReference>
<gene>
    <name evidence="5" type="ORF">OBO34_17695</name>
</gene>
<keyword evidence="6" id="KW-1185">Reference proteome</keyword>
<dbReference type="PROSITE" id="PS00041">
    <property type="entry name" value="HTH_ARAC_FAMILY_1"/>
    <property type="match status" value="1"/>
</dbReference>
<evidence type="ECO:0000313" key="5">
    <source>
        <dbReference type="EMBL" id="MCU7380169.1"/>
    </source>
</evidence>
<dbReference type="Proteomes" id="UP001065549">
    <property type="component" value="Unassembled WGS sequence"/>
</dbReference>
<dbReference type="PROSITE" id="PS01124">
    <property type="entry name" value="HTH_ARAC_FAMILY_2"/>
    <property type="match status" value="1"/>
</dbReference>
<proteinExistence type="predicted"/>
<dbReference type="GO" id="GO:0043565">
    <property type="term" value="F:sequence-specific DNA binding"/>
    <property type="evidence" value="ECO:0007669"/>
    <property type="project" value="InterPro"/>
</dbReference>
<accession>A0A9J6QXG2</accession>
<dbReference type="Gene3D" id="1.10.10.60">
    <property type="entry name" value="Homeodomain-like"/>
    <property type="match status" value="2"/>
</dbReference>
<dbReference type="Gene3D" id="2.60.120.10">
    <property type="entry name" value="Jelly Rolls"/>
    <property type="match status" value="1"/>
</dbReference>
<dbReference type="InterPro" id="IPR003313">
    <property type="entry name" value="AraC-bd"/>
</dbReference>
<evidence type="ECO:0000256" key="2">
    <source>
        <dbReference type="ARBA" id="ARBA00023125"/>
    </source>
</evidence>
<dbReference type="SUPFAM" id="SSF51215">
    <property type="entry name" value="Regulatory protein AraC"/>
    <property type="match status" value="1"/>
</dbReference>
<dbReference type="SMART" id="SM00342">
    <property type="entry name" value="HTH_ARAC"/>
    <property type="match status" value="1"/>
</dbReference>
<dbReference type="InterPro" id="IPR018062">
    <property type="entry name" value="HTH_AraC-typ_CS"/>
</dbReference>